<dbReference type="InterPro" id="IPR011650">
    <property type="entry name" value="Peptidase_M20_dimer"/>
</dbReference>
<name>A0A927D053_9BACI</name>
<dbReference type="PANTHER" id="PTHR43808">
    <property type="entry name" value="ACETYLORNITHINE DEACETYLASE"/>
    <property type="match status" value="1"/>
</dbReference>
<accession>A0A927D053</accession>
<evidence type="ECO:0000256" key="7">
    <source>
        <dbReference type="ARBA" id="ARBA00023285"/>
    </source>
</evidence>
<gene>
    <name evidence="9" type="ORF">IEO70_15995</name>
</gene>
<dbReference type="AlphaFoldDB" id="A0A927D053"/>
<evidence type="ECO:0000259" key="8">
    <source>
        <dbReference type="Pfam" id="PF07687"/>
    </source>
</evidence>
<evidence type="ECO:0000256" key="2">
    <source>
        <dbReference type="ARBA" id="ARBA00001947"/>
    </source>
</evidence>
<evidence type="ECO:0000313" key="10">
    <source>
        <dbReference type="Proteomes" id="UP000602076"/>
    </source>
</evidence>
<dbReference type="Gene3D" id="3.30.70.360">
    <property type="match status" value="1"/>
</dbReference>
<comment type="cofactor">
    <cofactor evidence="2">
        <name>Zn(2+)</name>
        <dbReference type="ChEBI" id="CHEBI:29105"/>
    </cofactor>
</comment>
<keyword evidence="10" id="KW-1185">Reference proteome</keyword>
<reference evidence="9" key="1">
    <citation type="submission" date="2020-09" db="EMBL/GenBank/DDBJ databases">
        <title>Bacillus faecalis sp. nov., a moderately halophilic bacterium isolated from cow faeces.</title>
        <authorList>
            <person name="Jiang L."/>
            <person name="Lee J."/>
        </authorList>
    </citation>
    <scope>NUCLEOTIDE SEQUENCE</scope>
    <source>
        <strain evidence="9">AGMB 02131</strain>
    </source>
</reference>
<dbReference type="Gene3D" id="3.40.630.10">
    <property type="entry name" value="Zn peptidases"/>
    <property type="match status" value="1"/>
</dbReference>
<protein>
    <submittedName>
        <fullName evidence="9">Peptidase</fullName>
    </submittedName>
</protein>
<dbReference type="PANTHER" id="PTHR43808:SF25">
    <property type="entry name" value="PEPTIDASE M20 DIMERISATION DOMAIN-CONTAINING PROTEIN"/>
    <property type="match status" value="1"/>
</dbReference>
<dbReference type="InterPro" id="IPR010182">
    <property type="entry name" value="ArgE/DapE"/>
</dbReference>
<dbReference type="Pfam" id="PF07687">
    <property type="entry name" value="M20_dimer"/>
    <property type="match status" value="1"/>
</dbReference>
<sequence>MNVKETIKTYIYSQRKAAVQLLQQLVQQPSVRGNEGKTQAIVVEKCRQLGLEIDLWDLDEDPKLKTHASFHCDREQFKGNPNMVAVLKGSGGGKSLILNGHIDVVPEGNEADWHVSPFSGVEENERIYGRGTTDMKGGNVALLLAMEAIIKTGILLKGDVIFQSVIEEESGGAGTLAAVLRGYKADGAIIPEPTSMKLFPYQQGSMWFRLHIKGRLAHGGTRYEGVSSLDLAYDVIQAIKQLESMRNKELKKDKLYKNVPIPIPINIGVCKTGNWPSSVPDLTVLEGRFGVSPYETIEEAQKDLEHQIAELNETHDWFRSKPVELEWYGARWLPGRLDLNHPLMRTISKNYQLEKKAEPVIEASPWGTDGGILSTVANIPVVVFGPGVTEKAHDIDEYILIDDVLAAAVIIAGSVIDWCEINAEE</sequence>
<keyword evidence="7" id="KW-0170">Cobalt</keyword>
<evidence type="ECO:0000256" key="6">
    <source>
        <dbReference type="ARBA" id="ARBA00022833"/>
    </source>
</evidence>
<comment type="similarity">
    <text evidence="3">Belongs to the peptidase M20A family.</text>
</comment>
<feature type="domain" description="Peptidase M20 dimerisation" evidence="8">
    <location>
        <begin position="202"/>
        <end position="313"/>
    </location>
</feature>
<dbReference type="GO" id="GO:0016787">
    <property type="term" value="F:hydrolase activity"/>
    <property type="evidence" value="ECO:0007669"/>
    <property type="project" value="UniProtKB-KW"/>
</dbReference>
<dbReference type="NCBIfam" id="TIGR01910">
    <property type="entry name" value="DapE-ArgE"/>
    <property type="match status" value="1"/>
</dbReference>
<dbReference type="Proteomes" id="UP000602076">
    <property type="component" value="Unassembled WGS sequence"/>
</dbReference>
<dbReference type="InterPro" id="IPR036264">
    <property type="entry name" value="Bact_exopeptidase_dim_dom"/>
</dbReference>
<dbReference type="SUPFAM" id="SSF55031">
    <property type="entry name" value="Bacterial exopeptidase dimerisation domain"/>
    <property type="match status" value="1"/>
</dbReference>
<dbReference type="NCBIfam" id="NF005373">
    <property type="entry name" value="PRK06915.1"/>
    <property type="match status" value="1"/>
</dbReference>
<dbReference type="EMBL" id="JACXSI010000045">
    <property type="protein sequence ID" value="MBD3109842.1"/>
    <property type="molecule type" value="Genomic_DNA"/>
</dbReference>
<comment type="caution">
    <text evidence="9">The sequence shown here is derived from an EMBL/GenBank/DDBJ whole genome shotgun (WGS) entry which is preliminary data.</text>
</comment>
<evidence type="ECO:0000256" key="4">
    <source>
        <dbReference type="ARBA" id="ARBA00022723"/>
    </source>
</evidence>
<dbReference type="InterPro" id="IPR050072">
    <property type="entry name" value="Peptidase_M20A"/>
</dbReference>
<evidence type="ECO:0000256" key="1">
    <source>
        <dbReference type="ARBA" id="ARBA00001941"/>
    </source>
</evidence>
<dbReference type="SUPFAM" id="SSF53187">
    <property type="entry name" value="Zn-dependent exopeptidases"/>
    <property type="match status" value="1"/>
</dbReference>
<comment type="cofactor">
    <cofactor evidence="1">
        <name>Co(2+)</name>
        <dbReference type="ChEBI" id="CHEBI:48828"/>
    </cofactor>
</comment>
<dbReference type="Pfam" id="PF01546">
    <property type="entry name" value="Peptidase_M20"/>
    <property type="match status" value="1"/>
</dbReference>
<evidence type="ECO:0000256" key="3">
    <source>
        <dbReference type="ARBA" id="ARBA00006247"/>
    </source>
</evidence>
<evidence type="ECO:0000313" key="9">
    <source>
        <dbReference type="EMBL" id="MBD3109842.1"/>
    </source>
</evidence>
<dbReference type="InterPro" id="IPR002933">
    <property type="entry name" value="Peptidase_M20"/>
</dbReference>
<dbReference type="GO" id="GO:0046872">
    <property type="term" value="F:metal ion binding"/>
    <property type="evidence" value="ECO:0007669"/>
    <property type="project" value="UniProtKB-KW"/>
</dbReference>
<keyword evidence="6" id="KW-0862">Zinc</keyword>
<keyword evidence="4" id="KW-0479">Metal-binding</keyword>
<keyword evidence="5" id="KW-0378">Hydrolase</keyword>
<dbReference type="RefSeq" id="WP_190999373.1">
    <property type="nucleotide sequence ID" value="NZ_JACXSI010000045.1"/>
</dbReference>
<organism evidence="9 10">
    <name type="scientific">Peribacillus faecalis</name>
    <dbReference type="NCBI Taxonomy" id="2772559"/>
    <lineage>
        <taxon>Bacteria</taxon>
        <taxon>Bacillati</taxon>
        <taxon>Bacillota</taxon>
        <taxon>Bacilli</taxon>
        <taxon>Bacillales</taxon>
        <taxon>Bacillaceae</taxon>
        <taxon>Peribacillus</taxon>
    </lineage>
</organism>
<evidence type="ECO:0000256" key="5">
    <source>
        <dbReference type="ARBA" id="ARBA00022801"/>
    </source>
</evidence>
<proteinExistence type="inferred from homology"/>